<gene>
    <name evidence="2" type="ORF">SAMN05216302_1001216</name>
</gene>
<evidence type="ECO:0000256" key="1">
    <source>
        <dbReference type="HAMAP-Rule" id="MF_00652"/>
    </source>
</evidence>
<organism evidence="2 3">
    <name type="scientific">Nitrosomonas aestuarii</name>
    <dbReference type="NCBI Taxonomy" id="52441"/>
    <lineage>
        <taxon>Bacteria</taxon>
        <taxon>Pseudomonadati</taxon>
        <taxon>Pseudomonadota</taxon>
        <taxon>Betaproteobacteria</taxon>
        <taxon>Nitrosomonadales</taxon>
        <taxon>Nitrosomonadaceae</taxon>
        <taxon>Nitrosomonas</taxon>
    </lineage>
</organism>
<protein>
    <recommendedName>
        <fullName evidence="1">UPF0246 protein SAMN05216302_1001216</fullName>
    </recommendedName>
</protein>
<dbReference type="STRING" id="52441.SAMN05216302_1001216"/>
<evidence type="ECO:0000313" key="3">
    <source>
        <dbReference type="Proteomes" id="UP000199533"/>
    </source>
</evidence>
<dbReference type="PANTHER" id="PTHR30283">
    <property type="entry name" value="PEROXIDE STRESS RESPONSE PROTEIN YAAA"/>
    <property type="match status" value="1"/>
</dbReference>
<dbReference type="AlphaFoldDB" id="A0A1I3XBT1"/>
<dbReference type="EMBL" id="FOSP01000001">
    <property type="protein sequence ID" value="SFK17022.1"/>
    <property type="molecule type" value="Genomic_DNA"/>
</dbReference>
<dbReference type="PANTHER" id="PTHR30283:SF4">
    <property type="entry name" value="PEROXIDE STRESS RESISTANCE PROTEIN YAAA"/>
    <property type="match status" value="1"/>
</dbReference>
<dbReference type="GO" id="GO:0033194">
    <property type="term" value="P:response to hydroperoxide"/>
    <property type="evidence" value="ECO:0007669"/>
    <property type="project" value="TreeGrafter"/>
</dbReference>
<dbReference type="RefSeq" id="WP_090696516.1">
    <property type="nucleotide sequence ID" value="NZ_FOSP01000001.1"/>
</dbReference>
<dbReference type="NCBIfam" id="NF002541">
    <property type="entry name" value="PRK02101.1-1"/>
    <property type="match status" value="1"/>
</dbReference>
<accession>A0A1I3XBT1</accession>
<dbReference type="HAMAP" id="MF_00652">
    <property type="entry name" value="UPF0246"/>
    <property type="match status" value="1"/>
</dbReference>
<keyword evidence="3" id="KW-1185">Reference proteome</keyword>
<evidence type="ECO:0000313" key="2">
    <source>
        <dbReference type="EMBL" id="SFK17022.1"/>
    </source>
</evidence>
<dbReference type="GO" id="GO:0005829">
    <property type="term" value="C:cytosol"/>
    <property type="evidence" value="ECO:0007669"/>
    <property type="project" value="TreeGrafter"/>
</dbReference>
<name>A0A1I3XBT1_9PROT</name>
<dbReference type="Proteomes" id="UP000199533">
    <property type="component" value="Unassembled WGS sequence"/>
</dbReference>
<dbReference type="NCBIfam" id="NF002542">
    <property type="entry name" value="PRK02101.1-3"/>
    <property type="match status" value="1"/>
</dbReference>
<dbReference type="InterPro" id="IPR005583">
    <property type="entry name" value="YaaA"/>
</dbReference>
<comment type="similarity">
    <text evidence="1">Belongs to the UPF0246 family.</text>
</comment>
<reference evidence="3" key="1">
    <citation type="submission" date="2016-10" db="EMBL/GenBank/DDBJ databases">
        <authorList>
            <person name="Varghese N."/>
            <person name="Submissions S."/>
        </authorList>
    </citation>
    <scope>NUCLEOTIDE SEQUENCE [LARGE SCALE GENOMIC DNA]</scope>
    <source>
        <strain evidence="3">Nm69</strain>
    </source>
</reference>
<dbReference type="OrthoDB" id="9777133at2"/>
<dbReference type="Pfam" id="PF03883">
    <property type="entry name" value="H2O2_YaaD"/>
    <property type="match status" value="1"/>
</dbReference>
<sequence length="264" mass="30067">MIIVISPAKKLDVDTPACTNNYSMPAFLDDAAVLIDQLRTLEPDQIGKLMAISPKLAVLNSNRYYEWTRPFNPENAKPAICAFKGDVYAGLNVGTLSTEDVDFAQDHLRILSGLYGVLRPLDLMQPYRLEMGTQLQNARGNNLYEFWGEKITEALNQELKKQNTDMLINLASNEYFKSVKTDKLHANVITPVFKDQKNGVYKIISFYAKKARGLMSRYIIQNKLRSPGEIKNFDVAGYEFDEAESKEYEWVFKRDESAAQNNSR</sequence>
<proteinExistence type="inferred from homology"/>